<proteinExistence type="predicted"/>
<name>A0A2I0JKS1_PUNGR</name>
<keyword evidence="2" id="KW-1185">Reference proteome</keyword>
<dbReference type="AlphaFoldDB" id="A0A2I0JKS1"/>
<accession>A0A2I0JKS1</accession>
<sequence>MSSVAASLKDSIANQHYVGAESSFMAEFPMVMSKITLKKSVDEQRECETIHILIPQRGESTKATINQAPSSTMKIKWSESFAFKGLPEDYFFKFDPIKRESMID</sequence>
<protein>
    <submittedName>
        <fullName evidence="1">Uncharacterized protein</fullName>
    </submittedName>
</protein>
<evidence type="ECO:0000313" key="1">
    <source>
        <dbReference type="EMBL" id="PKI56869.1"/>
    </source>
</evidence>
<dbReference type="Proteomes" id="UP000233551">
    <property type="component" value="Unassembled WGS sequence"/>
</dbReference>
<dbReference type="EMBL" id="PGOL01001565">
    <property type="protein sequence ID" value="PKI56869.1"/>
    <property type="molecule type" value="Genomic_DNA"/>
</dbReference>
<reference evidence="1 2" key="1">
    <citation type="submission" date="2017-11" db="EMBL/GenBank/DDBJ databases">
        <title>De-novo sequencing of pomegranate (Punica granatum L.) genome.</title>
        <authorList>
            <person name="Akparov Z."/>
            <person name="Amiraslanov A."/>
            <person name="Hajiyeva S."/>
            <person name="Abbasov M."/>
            <person name="Kaur K."/>
            <person name="Hamwieh A."/>
            <person name="Solovyev V."/>
            <person name="Salamov A."/>
            <person name="Braich B."/>
            <person name="Kosarev P."/>
            <person name="Mahmoud A."/>
            <person name="Hajiyev E."/>
            <person name="Babayeva S."/>
            <person name="Izzatullayeva V."/>
            <person name="Mammadov A."/>
            <person name="Mammadov A."/>
            <person name="Sharifova S."/>
            <person name="Ojaghi J."/>
            <person name="Eynullazada K."/>
            <person name="Bayramov B."/>
            <person name="Abdulazimova A."/>
            <person name="Shahmuradov I."/>
        </authorList>
    </citation>
    <scope>NUCLEOTIDE SEQUENCE [LARGE SCALE GENOMIC DNA]</scope>
    <source>
        <strain evidence="2">cv. AG2017</strain>
        <tissue evidence="1">Leaf</tissue>
    </source>
</reference>
<organism evidence="1 2">
    <name type="scientific">Punica granatum</name>
    <name type="common">Pomegranate</name>
    <dbReference type="NCBI Taxonomy" id="22663"/>
    <lineage>
        <taxon>Eukaryota</taxon>
        <taxon>Viridiplantae</taxon>
        <taxon>Streptophyta</taxon>
        <taxon>Embryophyta</taxon>
        <taxon>Tracheophyta</taxon>
        <taxon>Spermatophyta</taxon>
        <taxon>Magnoliopsida</taxon>
        <taxon>eudicotyledons</taxon>
        <taxon>Gunneridae</taxon>
        <taxon>Pentapetalae</taxon>
        <taxon>rosids</taxon>
        <taxon>malvids</taxon>
        <taxon>Myrtales</taxon>
        <taxon>Lythraceae</taxon>
        <taxon>Punica</taxon>
    </lineage>
</organism>
<evidence type="ECO:0000313" key="2">
    <source>
        <dbReference type="Proteomes" id="UP000233551"/>
    </source>
</evidence>
<gene>
    <name evidence="1" type="ORF">CRG98_022756</name>
</gene>
<comment type="caution">
    <text evidence="1">The sequence shown here is derived from an EMBL/GenBank/DDBJ whole genome shotgun (WGS) entry which is preliminary data.</text>
</comment>